<dbReference type="PANTHER" id="PTHR36566:SF1">
    <property type="entry name" value="PYRIDINIUM-3,5-BISTHIOCARBOXYLIC ACID MONONUCLEOTIDE NICKEL INSERTION PROTEIN"/>
    <property type="match status" value="1"/>
</dbReference>
<dbReference type="HAMAP" id="MF_01074">
    <property type="entry name" value="LarC"/>
    <property type="match status" value="1"/>
</dbReference>
<dbReference type="PANTHER" id="PTHR36566">
    <property type="entry name" value="NICKEL INSERTION PROTEIN-RELATED"/>
    <property type="match status" value="1"/>
</dbReference>
<proteinExistence type="inferred from homology"/>
<dbReference type="EC" id="4.99.1.12" evidence="2"/>
<evidence type="ECO:0000256" key="1">
    <source>
        <dbReference type="ARBA" id="ARBA00022596"/>
    </source>
</evidence>
<evidence type="ECO:0000256" key="2">
    <source>
        <dbReference type="HAMAP-Rule" id="MF_01074"/>
    </source>
</evidence>
<dbReference type="EMBL" id="JAVDXZ010000001">
    <property type="protein sequence ID" value="MDR7330136.1"/>
    <property type="molecule type" value="Genomic_DNA"/>
</dbReference>
<comment type="similarity">
    <text evidence="2">Belongs to the LarC family.</text>
</comment>
<accession>A0ABU1ZYX7</accession>
<sequence>MLWIDTSAGVAGDMLLGALVDAGANLPDIQRAVDAVVADSVRLTSEQVTRAGMRATKVNVEMLVADPPHRHWADIRSMLADADLAESTRTHAQAVFALIAEAEGRVHGVDPETIHFHEVGALDSIADVVGVCEGLRQLDAGGVTATSIALGSGRVRVAHGDIPVPVPAVAELITGWPTTVGGAGELATPTGVALIRHFAGAAGPLPGGTVTRVGVGAGTRDVPGRPNVVRVFVLAGAQTGQAANSDTGILVQVEANVDDLDPRLWPDVIDALLAAGARDAWTSPIHMKKGRPAHTVHALVDKPALAALKEVLFTQTSTFGVRHWEVEREGLDRRFETVTVDGHEIAVKVGSRGGRDLTRQPEYEDVRRVAGQLAVPVTDVLRRASHG</sequence>
<dbReference type="Gene3D" id="3.30.70.1380">
    <property type="entry name" value="Transcriptional regulatory protein pf0864 domain like"/>
    <property type="match status" value="1"/>
</dbReference>
<dbReference type="Pfam" id="PF01969">
    <property type="entry name" value="Ni_insertion"/>
    <property type="match status" value="1"/>
</dbReference>
<keyword evidence="2" id="KW-0456">Lyase</keyword>
<protein>
    <recommendedName>
        <fullName evidence="2">Pyridinium-3,5-bisthiocarboxylic acid mononucleotide nickel insertion protein</fullName>
        <shortName evidence="2">P2TMN nickel insertion protein</shortName>
        <ecNumber evidence="2">4.99.1.12</ecNumber>
    </recommendedName>
    <alternativeName>
        <fullName evidence="2">Nickel-pincer cofactor biosynthesis protein LarC</fullName>
    </alternativeName>
</protein>
<dbReference type="Gene3D" id="3.10.20.300">
    <property type="entry name" value="mk0293 like domain"/>
    <property type="match status" value="1"/>
</dbReference>
<evidence type="ECO:0000313" key="4">
    <source>
        <dbReference type="Proteomes" id="UP001180840"/>
    </source>
</evidence>
<name>A0ABU1ZYX7_9CORY</name>
<dbReference type="NCBIfam" id="TIGR00299">
    <property type="entry name" value="nickel pincer cofactor biosynthesis protein LarC"/>
    <property type="match status" value="1"/>
</dbReference>
<dbReference type="RefSeq" id="WP_290195561.1">
    <property type="nucleotide sequence ID" value="NZ_CP047654.1"/>
</dbReference>
<organism evidence="3 4">
    <name type="scientific">Corynebacterium guangdongense</name>
    <dbReference type="NCBI Taxonomy" id="1783348"/>
    <lineage>
        <taxon>Bacteria</taxon>
        <taxon>Bacillati</taxon>
        <taxon>Actinomycetota</taxon>
        <taxon>Actinomycetes</taxon>
        <taxon>Mycobacteriales</taxon>
        <taxon>Corynebacteriaceae</taxon>
        <taxon>Corynebacterium</taxon>
    </lineage>
</organism>
<reference evidence="3" key="1">
    <citation type="submission" date="2023-07" db="EMBL/GenBank/DDBJ databases">
        <title>Sequencing the genomes of 1000 actinobacteria strains.</title>
        <authorList>
            <person name="Klenk H.-P."/>
        </authorList>
    </citation>
    <scope>NUCLEOTIDE SEQUENCE</scope>
    <source>
        <strain evidence="3">DSM 107476</strain>
    </source>
</reference>
<comment type="catalytic activity">
    <reaction evidence="2">
        <text>Ni(II)-pyridinium-3,5-bisthiocarboxylate mononucleotide = pyridinium-3,5-bisthiocarboxylate mononucleotide + Ni(2+)</text>
        <dbReference type="Rhea" id="RHEA:54784"/>
        <dbReference type="ChEBI" id="CHEBI:49786"/>
        <dbReference type="ChEBI" id="CHEBI:137372"/>
        <dbReference type="ChEBI" id="CHEBI:137373"/>
        <dbReference type="EC" id="4.99.1.12"/>
    </reaction>
</comment>
<gene>
    <name evidence="2" type="primary">larC</name>
    <name evidence="3" type="ORF">J2S39_001812</name>
</gene>
<keyword evidence="1 2" id="KW-0533">Nickel</keyword>
<dbReference type="InterPro" id="IPR002822">
    <property type="entry name" value="Ni_insertion"/>
</dbReference>
<comment type="caution">
    <text evidence="3">The sequence shown here is derived from an EMBL/GenBank/DDBJ whole genome shotgun (WGS) entry which is preliminary data.</text>
</comment>
<evidence type="ECO:0000313" key="3">
    <source>
        <dbReference type="EMBL" id="MDR7330136.1"/>
    </source>
</evidence>
<comment type="function">
    <text evidence="2">Involved in the biosynthesis of a nickel-pincer cofactor ((SCS)Ni(II) pincer complex). Binds Ni(2+), and functions in nickel delivery to pyridinium-3,5-bisthiocarboxylic acid mononucleotide (P2TMN), to form the mature cofactor. Is thus probably required for the activation of nickel-pincer cofactor-dependent enzymes.</text>
</comment>
<keyword evidence="4" id="KW-1185">Reference proteome</keyword>
<dbReference type="Proteomes" id="UP001180840">
    <property type="component" value="Unassembled WGS sequence"/>
</dbReference>